<dbReference type="PANTHER" id="PTHR43343">
    <property type="entry name" value="PEPTIDASE S12"/>
    <property type="match status" value="1"/>
</dbReference>
<reference evidence="6 7" key="1">
    <citation type="submission" date="2020-07" db="EMBL/GenBank/DDBJ databases">
        <title>Sequencing the genomes of 1000 actinobacteria strains.</title>
        <authorList>
            <person name="Klenk H.-P."/>
        </authorList>
    </citation>
    <scope>NUCLEOTIDE SEQUENCE [LARGE SCALE GENOMIC DNA]</scope>
    <source>
        <strain evidence="6 7">DSM 18448</strain>
    </source>
</reference>
<dbReference type="InterPro" id="IPR051201">
    <property type="entry name" value="Chloro_Bact_Ser_Proteases"/>
</dbReference>
<keyword evidence="2" id="KW-0378">Hydrolase</keyword>
<proteinExistence type="predicted"/>
<evidence type="ECO:0000256" key="4">
    <source>
        <dbReference type="SAM" id="SignalP"/>
    </source>
</evidence>
<evidence type="ECO:0000313" key="7">
    <source>
        <dbReference type="Proteomes" id="UP000579605"/>
    </source>
</evidence>
<dbReference type="PANTHER" id="PTHR43343:SF3">
    <property type="entry name" value="PROTEASE DO-LIKE 8, CHLOROPLASTIC"/>
    <property type="match status" value="1"/>
</dbReference>
<dbReference type="InterPro" id="IPR001478">
    <property type="entry name" value="PDZ"/>
</dbReference>
<evidence type="ECO:0000259" key="5">
    <source>
        <dbReference type="PROSITE" id="PS50106"/>
    </source>
</evidence>
<dbReference type="PRINTS" id="PR00834">
    <property type="entry name" value="PROTEASES2C"/>
</dbReference>
<dbReference type="SUPFAM" id="SSF50494">
    <property type="entry name" value="Trypsin-like serine proteases"/>
    <property type="match status" value="1"/>
</dbReference>
<dbReference type="InterPro" id="IPR009003">
    <property type="entry name" value="Peptidase_S1_PA"/>
</dbReference>
<dbReference type="GO" id="GO:0006508">
    <property type="term" value="P:proteolysis"/>
    <property type="evidence" value="ECO:0007669"/>
    <property type="project" value="UniProtKB-KW"/>
</dbReference>
<name>A0A852ZIJ4_9ACTN</name>
<dbReference type="PROSITE" id="PS51257">
    <property type="entry name" value="PROKAR_LIPOPROTEIN"/>
    <property type="match status" value="1"/>
</dbReference>
<gene>
    <name evidence="6" type="ORF">F4554_004100</name>
</gene>
<protein>
    <submittedName>
        <fullName evidence="6">S1-C subfamily serine protease</fullName>
    </submittedName>
</protein>
<feature type="domain" description="PDZ" evidence="5">
    <location>
        <begin position="270"/>
        <end position="320"/>
    </location>
</feature>
<dbReference type="AlphaFoldDB" id="A0A852ZIJ4"/>
<dbReference type="Pfam" id="PF13180">
    <property type="entry name" value="PDZ_2"/>
    <property type="match status" value="1"/>
</dbReference>
<evidence type="ECO:0000313" key="6">
    <source>
        <dbReference type="EMBL" id="NYH91462.1"/>
    </source>
</evidence>
<feature type="region of interest" description="Disordered" evidence="3">
    <location>
        <begin position="26"/>
        <end position="46"/>
    </location>
</feature>
<dbReference type="InterPro" id="IPR001940">
    <property type="entry name" value="Peptidase_S1C"/>
</dbReference>
<feature type="chain" id="PRO_5032655075" evidence="4">
    <location>
        <begin position="24"/>
        <end position="362"/>
    </location>
</feature>
<dbReference type="SUPFAM" id="SSF50156">
    <property type="entry name" value="PDZ domain-like"/>
    <property type="match status" value="1"/>
</dbReference>
<dbReference type="SMART" id="SM00228">
    <property type="entry name" value="PDZ"/>
    <property type="match status" value="1"/>
</dbReference>
<feature type="signal peptide" evidence="4">
    <location>
        <begin position="1"/>
        <end position="23"/>
    </location>
</feature>
<keyword evidence="7" id="KW-1185">Reference proteome</keyword>
<keyword evidence="1 6" id="KW-0645">Protease</keyword>
<evidence type="ECO:0000256" key="2">
    <source>
        <dbReference type="ARBA" id="ARBA00022801"/>
    </source>
</evidence>
<dbReference type="Gene3D" id="2.30.42.10">
    <property type="match status" value="1"/>
</dbReference>
<dbReference type="EMBL" id="JACBZH010000001">
    <property type="protein sequence ID" value="NYH91462.1"/>
    <property type="molecule type" value="Genomic_DNA"/>
</dbReference>
<dbReference type="Gene3D" id="2.40.10.120">
    <property type="match status" value="1"/>
</dbReference>
<dbReference type="Proteomes" id="UP000579605">
    <property type="component" value="Unassembled WGS sequence"/>
</dbReference>
<dbReference type="Pfam" id="PF13365">
    <property type="entry name" value="Trypsin_2"/>
    <property type="match status" value="1"/>
</dbReference>
<organism evidence="6 7">
    <name type="scientific">Actinopolymorpha rutila</name>
    <dbReference type="NCBI Taxonomy" id="446787"/>
    <lineage>
        <taxon>Bacteria</taxon>
        <taxon>Bacillati</taxon>
        <taxon>Actinomycetota</taxon>
        <taxon>Actinomycetes</taxon>
        <taxon>Propionibacteriales</taxon>
        <taxon>Actinopolymorphaceae</taxon>
        <taxon>Actinopolymorpha</taxon>
    </lineage>
</organism>
<dbReference type="InterPro" id="IPR036034">
    <property type="entry name" value="PDZ_sf"/>
</dbReference>
<accession>A0A852ZIJ4</accession>
<evidence type="ECO:0000256" key="3">
    <source>
        <dbReference type="SAM" id="MobiDB-lite"/>
    </source>
</evidence>
<keyword evidence="4" id="KW-0732">Signal</keyword>
<sequence length="362" mass="35880">MGTTRRFRFAVSGFVVLAAFAGAAAGCTDSPPGSSRDGAGASKVGARAAAPGGEAQALQRDYEAVVRHTLISVVQLNVSGGGLGSGIIYDKQGHIVTNAHVLGRSTTVQVLLATGGAPLTAHLVSAYTPSDLAVVKLDQPPRLAPATFADSTKLRVGQIVLAMGNPLGLSGSVTSGIISAVGRTVPESARDGVPGTTITSMIQTSAPINPGNSGGALVDLTGNVVGIPTLAATDPQTEGGGVAAGIGFAIPSNTVTRIAGQIIRHGRVVNSGRAALGVTGSTVTDPQGTPIGVGVVSVRAGSGAANAGILRGDIITAVNGVRTPTSAALGEVVAQHRPGQLVTVSIRRQGKNATVKVKLGQL</sequence>
<dbReference type="PROSITE" id="PS50106">
    <property type="entry name" value="PDZ"/>
    <property type="match status" value="1"/>
</dbReference>
<comment type="caution">
    <text evidence="6">The sequence shown here is derived from an EMBL/GenBank/DDBJ whole genome shotgun (WGS) entry which is preliminary data.</text>
</comment>
<dbReference type="RefSeq" id="WP_179789039.1">
    <property type="nucleotide sequence ID" value="NZ_BAAARR010000001.1"/>
</dbReference>
<dbReference type="GO" id="GO:0004252">
    <property type="term" value="F:serine-type endopeptidase activity"/>
    <property type="evidence" value="ECO:0007669"/>
    <property type="project" value="InterPro"/>
</dbReference>
<evidence type="ECO:0000256" key="1">
    <source>
        <dbReference type="ARBA" id="ARBA00022670"/>
    </source>
</evidence>